<evidence type="ECO:0000256" key="8">
    <source>
        <dbReference type="PIRSR" id="PIRSR000183-3"/>
    </source>
</evidence>
<feature type="domain" description="Alanine dehydrogenase/pyridine nucleotide transhydrogenase N-terminal" evidence="11">
    <location>
        <begin position="8"/>
        <end position="140"/>
    </location>
</feature>
<evidence type="ECO:0000256" key="9">
    <source>
        <dbReference type="PIRSR" id="PIRSR000183-4"/>
    </source>
</evidence>
<dbReference type="CDD" id="cd05305">
    <property type="entry name" value="L-AlaDH"/>
    <property type="match status" value="1"/>
</dbReference>
<feature type="domain" description="Alanine dehydrogenase/pyridine nucleotide transhydrogenase NAD(H)-binding" evidence="10">
    <location>
        <begin position="152"/>
        <end position="300"/>
    </location>
</feature>
<feature type="active site" description="Proton donor/acceptor" evidence="6">
    <location>
        <position position="99"/>
    </location>
</feature>
<feature type="binding site" evidence="8">
    <location>
        <begin position="242"/>
        <end position="243"/>
    </location>
    <ligand>
        <name>NAD(+)</name>
        <dbReference type="ChEBI" id="CHEBI:57540"/>
    </ligand>
</feature>
<evidence type="ECO:0000256" key="7">
    <source>
        <dbReference type="PIRSR" id="PIRSR000183-2"/>
    </source>
</evidence>
<evidence type="ECO:0000259" key="11">
    <source>
        <dbReference type="SMART" id="SM01003"/>
    </source>
</evidence>
<dbReference type="PIRSF" id="PIRSF000183">
    <property type="entry name" value="Alanine_dh"/>
    <property type="match status" value="1"/>
</dbReference>
<dbReference type="GO" id="GO:0000166">
    <property type="term" value="F:nucleotide binding"/>
    <property type="evidence" value="ECO:0007669"/>
    <property type="project" value="UniProtKB-KW"/>
</dbReference>
<sequence>MSRRMIIGVPKEVKNHEYRVGLTPANVKRLKDCGHTILVQEGAGEQVGFSNSDYEAAGAQIVPTAAKVFQSELVIKVKEPQDSEFALMHEGQTLFCYLHLAPDPVQTRQLIERKVIAIAYETITDSHGRLPLLVPMSEIAGRIAIQVGAVALQLNNGGKGVLLGGVPGVAPAHVVVLGGGVVGTEAARMAMGLGAQVTIIDRDLNRLRQLDALFGPRLVTLYSTPTAIAESLAKADLAIGAVLIPGKKAPRLVSKEMVANMSAGSVIVDVAIDQGGCFETAVPTTHANPTYVIDGVVHYCVTNMPGACAATSTRALTNATMEYTLELANKGIKTALLENAYLRQGVNLYQGNVTYQPVAQDLGYEYCPLEACLN</sequence>
<dbReference type="GO" id="GO:0042853">
    <property type="term" value="P:L-alanine catabolic process"/>
    <property type="evidence" value="ECO:0007669"/>
    <property type="project" value="InterPro"/>
</dbReference>
<feature type="binding site" evidence="7">
    <location>
        <position position="19"/>
    </location>
    <ligand>
        <name>substrate</name>
    </ligand>
</feature>
<feature type="binding site" evidence="8">
    <location>
        <position position="223"/>
    </location>
    <ligand>
        <name>NAD(+)</name>
        <dbReference type="ChEBI" id="CHEBI:57540"/>
    </ligand>
</feature>
<proteinExistence type="inferred from homology"/>
<dbReference type="SMART" id="SM01003">
    <property type="entry name" value="AlaDh_PNT_N"/>
    <property type="match status" value="1"/>
</dbReference>
<reference evidence="12 13" key="1">
    <citation type="journal article" date="2014" name="Mol. Biol. Evol.">
        <title>Massive expansion of Ubiquitination-related gene families within the Chlamydiae.</title>
        <authorList>
            <person name="Domman D."/>
            <person name="Collingro A."/>
            <person name="Lagkouvardos I."/>
            <person name="Gehre L."/>
            <person name="Weinmaier T."/>
            <person name="Rattei T."/>
            <person name="Subtil A."/>
            <person name="Horn M."/>
        </authorList>
    </citation>
    <scope>NUCLEOTIDE SEQUENCE [LARGE SCALE GENOMIC DNA]</scope>
    <source>
        <strain evidence="12 13">OEW1</strain>
    </source>
</reference>
<keyword evidence="3 5" id="KW-0560">Oxidoreductase</keyword>
<comment type="similarity">
    <text evidence="1 5">Belongs to the AlaDH/PNT family.</text>
</comment>
<dbReference type="PANTHER" id="PTHR42795">
    <property type="entry name" value="ALANINE DEHYDROGENASE"/>
    <property type="match status" value="1"/>
</dbReference>
<dbReference type="FunFam" id="3.40.50.720:FF:000049">
    <property type="entry name" value="Alanine dehydrogenase"/>
    <property type="match status" value="1"/>
</dbReference>
<dbReference type="GO" id="GO:0005886">
    <property type="term" value="C:plasma membrane"/>
    <property type="evidence" value="ECO:0007669"/>
    <property type="project" value="TreeGrafter"/>
</dbReference>
<evidence type="ECO:0000256" key="2">
    <source>
        <dbReference type="ARBA" id="ARBA00012897"/>
    </source>
</evidence>
<feature type="binding site" evidence="7">
    <location>
        <position position="78"/>
    </location>
    <ligand>
        <name>substrate</name>
    </ligand>
</feature>
<evidence type="ECO:0000259" key="10">
    <source>
        <dbReference type="SMART" id="SM01002"/>
    </source>
</evidence>
<feature type="binding site" evidence="8">
    <location>
        <position position="201"/>
    </location>
    <ligand>
        <name>NAD(+)</name>
        <dbReference type="ChEBI" id="CHEBI:57540"/>
    </ligand>
</feature>
<name>A0A0C1BXG4_9BACT</name>
<comment type="catalytic activity">
    <reaction evidence="5">
        <text>L-alanine + NAD(+) + H2O = pyruvate + NH4(+) + NADH + H(+)</text>
        <dbReference type="Rhea" id="RHEA:18405"/>
        <dbReference type="ChEBI" id="CHEBI:15361"/>
        <dbReference type="ChEBI" id="CHEBI:15377"/>
        <dbReference type="ChEBI" id="CHEBI:15378"/>
        <dbReference type="ChEBI" id="CHEBI:28938"/>
        <dbReference type="ChEBI" id="CHEBI:57540"/>
        <dbReference type="ChEBI" id="CHEBI:57945"/>
        <dbReference type="ChEBI" id="CHEBI:57972"/>
        <dbReference type="EC" id="1.4.1.1"/>
    </reaction>
</comment>
<dbReference type="Proteomes" id="UP000031307">
    <property type="component" value="Unassembled WGS sequence"/>
</dbReference>
<evidence type="ECO:0000313" key="12">
    <source>
        <dbReference type="EMBL" id="KIA76206.1"/>
    </source>
</evidence>
<feature type="binding site" evidence="8">
    <location>
        <position position="206"/>
    </location>
    <ligand>
        <name>NAD(+)</name>
        <dbReference type="ChEBI" id="CHEBI:57540"/>
    </ligand>
</feature>
<dbReference type="EMBL" id="JSAM01000127">
    <property type="protein sequence ID" value="KIA76206.1"/>
    <property type="molecule type" value="Genomic_DNA"/>
</dbReference>
<dbReference type="EC" id="1.4.1.1" evidence="2 5"/>
<dbReference type="SUPFAM" id="SSF52283">
    <property type="entry name" value="Formate/glycerate dehydrogenase catalytic domain-like"/>
    <property type="match status" value="1"/>
</dbReference>
<keyword evidence="9" id="KW-0460">Magnesium</keyword>
<dbReference type="InterPro" id="IPR036291">
    <property type="entry name" value="NAD(P)-bd_dom_sf"/>
</dbReference>
<dbReference type="GO" id="GO:0000286">
    <property type="term" value="F:alanine dehydrogenase activity"/>
    <property type="evidence" value="ECO:0007669"/>
    <property type="project" value="UniProtKB-UniRule"/>
</dbReference>
<feature type="binding site" evidence="8">
    <location>
        <begin position="301"/>
        <end position="304"/>
    </location>
    <ligand>
        <name>NAD(+)</name>
        <dbReference type="ChEBI" id="CHEBI:57540"/>
    </ligand>
</feature>
<protein>
    <recommendedName>
        <fullName evidence="2 5">Alanine dehydrogenase</fullName>
        <ecNumber evidence="2 5">1.4.1.1</ecNumber>
    </recommendedName>
</protein>
<dbReference type="Pfam" id="PF05222">
    <property type="entry name" value="AlaDh_PNT_N"/>
    <property type="match status" value="1"/>
</dbReference>
<dbReference type="AlphaFoldDB" id="A0A0C1BXG4"/>
<dbReference type="NCBIfam" id="TIGR00518">
    <property type="entry name" value="alaDH"/>
    <property type="match status" value="1"/>
</dbReference>
<feature type="binding site" evidence="9">
    <location>
        <position position="326"/>
    </location>
    <ligand>
        <name>Mg(2+)</name>
        <dbReference type="ChEBI" id="CHEBI:18420"/>
    </ligand>
</feature>
<keyword evidence="9" id="KW-0479">Metal-binding</keyword>
<accession>A0A0C1BXG4</accession>
<evidence type="ECO:0000256" key="5">
    <source>
        <dbReference type="PIRNR" id="PIRNR000183"/>
    </source>
</evidence>
<comment type="caution">
    <text evidence="12">The sequence shown here is derived from an EMBL/GenBank/DDBJ whole genome shotgun (WGS) entry which is preliminary data.</text>
</comment>
<dbReference type="Gene3D" id="3.40.50.720">
    <property type="entry name" value="NAD(P)-binding Rossmann-like Domain"/>
    <property type="match status" value="2"/>
</dbReference>
<dbReference type="GO" id="GO:0046872">
    <property type="term" value="F:metal ion binding"/>
    <property type="evidence" value="ECO:0007669"/>
    <property type="project" value="UniProtKB-KW"/>
</dbReference>
<evidence type="ECO:0000313" key="13">
    <source>
        <dbReference type="Proteomes" id="UP000031307"/>
    </source>
</evidence>
<dbReference type="InterPro" id="IPR007886">
    <property type="entry name" value="AlaDH/PNT_N"/>
</dbReference>
<feature type="active site" description="Proton donor/acceptor" evidence="6">
    <location>
        <position position="273"/>
    </location>
</feature>
<evidence type="ECO:0000256" key="1">
    <source>
        <dbReference type="ARBA" id="ARBA00005689"/>
    </source>
</evidence>
<evidence type="ECO:0000256" key="6">
    <source>
        <dbReference type="PIRSR" id="PIRSR000183-1"/>
    </source>
</evidence>
<dbReference type="SUPFAM" id="SSF51735">
    <property type="entry name" value="NAD(P)-binding Rossmann-fold domains"/>
    <property type="match status" value="1"/>
</dbReference>
<dbReference type="Pfam" id="PF01262">
    <property type="entry name" value="AlaDh_PNT_C"/>
    <property type="match status" value="1"/>
</dbReference>
<dbReference type="PROSITE" id="PS00837">
    <property type="entry name" value="ALADH_PNT_2"/>
    <property type="match status" value="1"/>
</dbReference>
<evidence type="ECO:0000256" key="4">
    <source>
        <dbReference type="ARBA" id="ARBA00023027"/>
    </source>
</evidence>
<feature type="binding site" evidence="8">
    <location>
        <position position="137"/>
    </location>
    <ligand>
        <name>NAD(+)</name>
        <dbReference type="ChEBI" id="CHEBI:57540"/>
    </ligand>
</feature>
<gene>
    <name evidence="12" type="primary">ald</name>
    <name evidence="12" type="ORF">DB43_AQ00120</name>
</gene>
<keyword evidence="8" id="KW-0547">Nucleotide-binding</keyword>
<dbReference type="InterPro" id="IPR008143">
    <property type="entry name" value="Ala_DH/PNT_CS2"/>
</dbReference>
<dbReference type="PATRIC" id="fig|83552.4.peg.2655"/>
<feature type="binding site" evidence="8">
    <location>
        <begin position="270"/>
        <end position="273"/>
    </location>
    <ligand>
        <name>NAD(+)</name>
        <dbReference type="ChEBI" id="CHEBI:57540"/>
    </ligand>
</feature>
<evidence type="ECO:0000256" key="3">
    <source>
        <dbReference type="ARBA" id="ARBA00023002"/>
    </source>
</evidence>
<dbReference type="InterPro" id="IPR007698">
    <property type="entry name" value="AlaDH/PNT_NAD(H)-bd"/>
</dbReference>
<organism evidence="12 13">
    <name type="scientific">Parachlamydia acanthamoebae</name>
    <dbReference type="NCBI Taxonomy" id="83552"/>
    <lineage>
        <taxon>Bacteria</taxon>
        <taxon>Pseudomonadati</taxon>
        <taxon>Chlamydiota</taxon>
        <taxon>Chlamydiia</taxon>
        <taxon>Parachlamydiales</taxon>
        <taxon>Parachlamydiaceae</taxon>
        <taxon>Parachlamydia</taxon>
    </lineage>
</organism>
<keyword evidence="4 5" id="KW-0520">NAD</keyword>
<dbReference type="InterPro" id="IPR008141">
    <property type="entry name" value="Ala_DH"/>
</dbReference>
<comment type="cofactor">
    <cofactor evidence="9">
        <name>Mg(2+)</name>
        <dbReference type="ChEBI" id="CHEBI:18420"/>
    </cofactor>
    <text evidence="9">Binds 1 Mg(2+) ion per subunit.</text>
</comment>
<dbReference type="SMART" id="SM01002">
    <property type="entry name" value="AlaDh_PNT_C"/>
    <property type="match status" value="1"/>
</dbReference>
<dbReference type="PANTHER" id="PTHR42795:SF1">
    <property type="entry name" value="ALANINE DEHYDROGENASE"/>
    <property type="match status" value="1"/>
</dbReference>